<keyword evidence="1" id="KW-0378">Hydrolase</keyword>
<evidence type="ECO:0000313" key="1">
    <source>
        <dbReference type="EMBL" id="MEE1876689.1"/>
    </source>
</evidence>
<gene>
    <name evidence="1" type="ORF">VRS74_03180</name>
</gene>
<accession>A0ABU7GCE6</accession>
<name>A0ABU7GCE6_9SPHN</name>
<dbReference type="GO" id="GO:0016787">
    <property type="term" value="F:hydrolase activity"/>
    <property type="evidence" value="ECO:0007669"/>
    <property type="project" value="UniProtKB-KW"/>
</dbReference>
<evidence type="ECO:0000313" key="2">
    <source>
        <dbReference type="Proteomes" id="UP001343492"/>
    </source>
</evidence>
<dbReference type="SUPFAM" id="SSF56784">
    <property type="entry name" value="HAD-like"/>
    <property type="match status" value="1"/>
</dbReference>
<reference evidence="1 2" key="1">
    <citation type="submission" date="2024-01" db="EMBL/GenBank/DDBJ databases">
        <title>The genome sequence of Erythrobacteraceae sp. strain 1XM1-14.</title>
        <authorList>
            <person name="Liu Y."/>
        </authorList>
    </citation>
    <scope>NUCLEOTIDE SEQUENCE [LARGE SCALE GENOMIC DNA]</scope>
    <source>
        <strain evidence="1 2">1XM1-14</strain>
    </source>
</reference>
<dbReference type="RefSeq" id="WP_354143794.1">
    <property type="nucleotide sequence ID" value="NZ_JAZDQV010000002.1"/>
</dbReference>
<comment type="caution">
    <text evidence="1">The sequence shown here is derived from an EMBL/GenBank/DDBJ whole genome shotgun (WGS) entry which is preliminary data.</text>
</comment>
<proteinExistence type="predicted"/>
<protein>
    <submittedName>
        <fullName evidence="1">HAD family hydrolase</fullName>
    </submittedName>
</protein>
<sequence>MSRPLVISDCDEVLLHMVAHFKEWLEESQGVTFKLQGNNFGTAMRWQSTGKPLEQHDIWRMLGGFFDTEMHRQLPIEGAVAGINRLAEDADVVILTNLNDERQERRAQQLAAYGVHARVFTNQGPKGPALKAIVEEFAPSKAIFIDDLAQHHKSVSEIVPGVSRLHLCGEPMIAGHIDCAHEAGHAHARIDNWAEALPWLLEELERDPR</sequence>
<dbReference type="EMBL" id="JAZDQV010000002">
    <property type="protein sequence ID" value="MEE1876689.1"/>
    <property type="molecule type" value="Genomic_DNA"/>
</dbReference>
<keyword evidence="2" id="KW-1185">Reference proteome</keyword>
<organism evidence="1 2">
    <name type="scientific">Altererythrobacter litoralis</name>
    <dbReference type="NCBI Taxonomy" id="3113904"/>
    <lineage>
        <taxon>Bacteria</taxon>
        <taxon>Pseudomonadati</taxon>
        <taxon>Pseudomonadota</taxon>
        <taxon>Alphaproteobacteria</taxon>
        <taxon>Sphingomonadales</taxon>
        <taxon>Erythrobacteraceae</taxon>
        <taxon>Altererythrobacter</taxon>
    </lineage>
</organism>
<dbReference type="Gene3D" id="3.40.50.1000">
    <property type="entry name" value="HAD superfamily/HAD-like"/>
    <property type="match status" value="1"/>
</dbReference>
<dbReference type="Proteomes" id="UP001343492">
    <property type="component" value="Unassembled WGS sequence"/>
</dbReference>
<dbReference type="InterPro" id="IPR036412">
    <property type="entry name" value="HAD-like_sf"/>
</dbReference>
<dbReference type="InterPro" id="IPR023214">
    <property type="entry name" value="HAD_sf"/>
</dbReference>